<dbReference type="Proteomes" id="UP000076088">
    <property type="component" value="Chromosome"/>
</dbReference>
<feature type="signal peptide" evidence="2">
    <location>
        <begin position="1"/>
        <end position="26"/>
    </location>
</feature>
<dbReference type="AlphaFoldDB" id="A0AAC9AUT1"/>
<proteinExistence type="predicted"/>
<feature type="region of interest" description="Disordered" evidence="1">
    <location>
        <begin position="50"/>
        <end position="69"/>
    </location>
</feature>
<reference evidence="4" key="1">
    <citation type="submission" date="2015-11" db="EMBL/GenBank/DDBJ databases">
        <title>Complete genome sequence of a polyethylene-glycol degrader Sphingopyxis macrogoltabida 203N (NBRC 111659).</title>
        <authorList>
            <person name="Yoshiyuki O."/>
            <person name="Shouta N."/>
            <person name="Nagata Y."/>
            <person name="Numata M."/>
            <person name="Tsuchikane K."/>
            <person name="Hosoyama A."/>
            <person name="Yamazoe A."/>
            <person name="Tsuda M."/>
            <person name="Fujita N."/>
            <person name="Kawai F."/>
        </authorList>
    </citation>
    <scope>NUCLEOTIDE SEQUENCE [LARGE SCALE GENOMIC DNA]</scope>
    <source>
        <strain evidence="4">203N</strain>
    </source>
</reference>
<protein>
    <submittedName>
        <fullName evidence="3">Uncharacterized protein</fullName>
    </submittedName>
</protein>
<evidence type="ECO:0000256" key="1">
    <source>
        <dbReference type="SAM" id="MobiDB-lite"/>
    </source>
</evidence>
<evidence type="ECO:0000256" key="2">
    <source>
        <dbReference type="SAM" id="SignalP"/>
    </source>
</evidence>
<reference evidence="3 4" key="2">
    <citation type="journal article" date="2016" name="Genome Announc.">
        <title>Complete Genome Sequence of Sphingopyxis macrogoltabida Strain 203N (NBRC 111659), a Polyethylene Glycol Degrader.</title>
        <authorList>
            <person name="Ohtsubo Y."/>
            <person name="Nonoyama S."/>
            <person name="Nagata Y."/>
            <person name="Numata M."/>
            <person name="Tsuchikane K."/>
            <person name="Hosoyama A."/>
            <person name="Yamazoe A."/>
            <person name="Tsuda M."/>
            <person name="Fujita N."/>
            <person name="Kawai F."/>
        </authorList>
    </citation>
    <scope>NUCLEOTIDE SEQUENCE [LARGE SCALE GENOMIC DNA]</scope>
    <source>
        <strain evidence="3 4">203N</strain>
    </source>
</reference>
<feature type="chain" id="PRO_5042187171" evidence="2">
    <location>
        <begin position="27"/>
        <end position="102"/>
    </location>
</feature>
<evidence type="ECO:0000313" key="4">
    <source>
        <dbReference type="Proteomes" id="UP000076088"/>
    </source>
</evidence>
<evidence type="ECO:0000313" key="3">
    <source>
        <dbReference type="EMBL" id="AMU89041.1"/>
    </source>
</evidence>
<dbReference type="EMBL" id="CP013344">
    <property type="protein sequence ID" value="AMU89041.1"/>
    <property type="molecule type" value="Genomic_DNA"/>
</dbReference>
<keyword evidence="2" id="KW-0732">Signal</keyword>
<name>A0AAC9AUT1_SPHMC</name>
<accession>A0AAC9AUT1</accession>
<gene>
    <name evidence="3" type="ORF">ATM17_08310</name>
</gene>
<sequence>MDAGIGVTTKRWAVLAALIFTAPVAAQDLPTDQLERHADVVRQDMLLKSTMGNGPAHRNDRARRATPQQVAACSNKARFRSEYGVNHPKVRKLYDLCRSISR</sequence>
<keyword evidence="4" id="KW-1185">Reference proteome</keyword>
<organism evidence="3 4">
    <name type="scientific">Sphingopyxis macrogoltabida</name>
    <name type="common">Sphingomonas macrogoltabidus</name>
    <dbReference type="NCBI Taxonomy" id="33050"/>
    <lineage>
        <taxon>Bacteria</taxon>
        <taxon>Pseudomonadati</taxon>
        <taxon>Pseudomonadota</taxon>
        <taxon>Alphaproteobacteria</taxon>
        <taxon>Sphingomonadales</taxon>
        <taxon>Sphingomonadaceae</taxon>
        <taxon>Sphingopyxis</taxon>
    </lineage>
</organism>